<organism evidence="4 5">
    <name type="scientific">Hohenbuehelia grisea</name>
    <dbReference type="NCBI Taxonomy" id="104357"/>
    <lineage>
        <taxon>Eukaryota</taxon>
        <taxon>Fungi</taxon>
        <taxon>Dikarya</taxon>
        <taxon>Basidiomycota</taxon>
        <taxon>Agaricomycotina</taxon>
        <taxon>Agaricomycetes</taxon>
        <taxon>Agaricomycetidae</taxon>
        <taxon>Agaricales</taxon>
        <taxon>Pleurotineae</taxon>
        <taxon>Pleurotaceae</taxon>
        <taxon>Hohenbuehelia</taxon>
    </lineage>
</organism>
<proteinExistence type="inferred from homology"/>
<dbReference type="InterPro" id="IPR036188">
    <property type="entry name" value="FAD/NAD-bd_sf"/>
</dbReference>
<reference evidence="5" key="1">
    <citation type="submission" date="2024-06" db="EMBL/GenBank/DDBJ databases">
        <title>Multi-omics analyses provide insights into the biosynthesis of the anticancer antibiotic pleurotin in Hohenbuehelia grisea.</title>
        <authorList>
            <person name="Weaver J.A."/>
            <person name="Alberti F."/>
        </authorList>
    </citation>
    <scope>NUCLEOTIDE SEQUENCE [LARGE SCALE GENOMIC DNA]</scope>
    <source>
        <strain evidence="5">T-177</strain>
    </source>
</reference>
<dbReference type="Pfam" id="PF05199">
    <property type="entry name" value="GMC_oxred_C"/>
    <property type="match status" value="1"/>
</dbReference>
<dbReference type="InterPro" id="IPR007867">
    <property type="entry name" value="GMC_OxRtase_C"/>
</dbReference>
<dbReference type="InterPro" id="IPR012132">
    <property type="entry name" value="GMC_OxRdtase"/>
</dbReference>
<dbReference type="Gene3D" id="3.50.50.60">
    <property type="entry name" value="FAD/NAD(P)-binding domain"/>
    <property type="match status" value="1"/>
</dbReference>
<evidence type="ECO:0000259" key="3">
    <source>
        <dbReference type="Pfam" id="PF05199"/>
    </source>
</evidence>
<evidence type="ECO:0000256" key="1">
    <source>
        <dbReference type="ARBA" id="ARBA00001974"/>
    </source>
</evidence>
<dbReference type="PANTHER" id="PTHR11552:SF147">
    <property type="entry name" value="CHOLINE DEHYDROGENASE, MITOCHONDRIAL"/>
    <property type="match status" value="1"/>
</dbReference>
<evidence type="ECO:0000256" key="2">
    <source>
        <dbReference type="ARBA" id="ARBA00010790"/>
    </source>
</evidence>
<accession>A0ABR3JFH2</accession>
<protein>
    <recommendedName>
        <fullName evidence="3">Glucose-methanol-choline oxidoreductase C-terminal domain-containing protein</fullName>
    </recommendedName>
</protein>
<sequence length="58" mass="6298">MFPKNAQYGVVDPDLRAKGIHGLRVIDASVIPIVPSAHTQPPVYFIAERGADLIKTTI</sequence>
<evidence type="ECO:0000313" key="4">
    <source>
        <dbReference type="EMBL" id="KAL0954178.1"/>
    </source>
</evidence>
<dbReference type="Proteomes" id="UP001556367">
    <property type="component" value="Unassembled WGS sequence"/>
</dbReference>
<gene>
    <name evidence="4" type="ORF">HGRIS_005309</name>
</gene>
<dbReference type="PANTHER" id="PTHR11552">
    <property type="entry name" value="GLUCOSE-METHANOL-CHOLINE GMC OXIDOREDUCTASE"/>
    <property type="match status" value="1"/>
</dbReference>
<keyword evidence="5" id="KW-1185">Reference proteome</keyword>
<dbReference type="SUPFAM" id="SSF51905">
    <property type="entry name" value="FAD/NAD(P)-binding domain"/>
    <property type="match status" value="1"/>
</dbReference>
<dbReference type="EMBL" id="JASNQZ010000008">
    <property type="protein sequence ID" value="KAL0954178.1"/>
    <property type="molecule type" value="Genomic_DNA"/>
</dbReference>
<comment type="caution">
    <text evidence="4">The sequence shown here is derived from an EMBL/GenBank/DDBJ whole genome shotgun (WGS) entry which is preliminary data.</text>
</comment>
<feature type="domain" description="Glucose-methanol-choline oxidoreductase C-terminal" evidence="3">
    <location>
        <begin position="6"/>
        <end position="47"/>
    </location>
</feature>
<evidence type="ECO:0000313" key="5">
    <source>
        <dbReference type="Proteomes" id="UP001556367"/>
    </source>
</evidence>
<comment type="cofactor">
    <cofactor evidence="1">
        <name>FAD</name>
        <dbReference type="ChEBI" id="CHEBI:57692"/>
    </cofactor>
</comment>
<comment type="similarity">
    <text evidence="2">Belongs to the GMC oxidoreductase family.</text>
</comment>
<name>A0ABR3JFH2_9AGAR</name>